<dbReference type="Gene3D" id="1.10.290.10">
    <property type="entry name" value="Topoisomerase I, domain 4"/>
    <property type="match status" value="1"/>
</dbReference>
<evidence type="ECO:0000256" key="7">
    <source>
        <dbReference type="ARBA" id="ARBA00023235"/>
    </source>
</evidence>
<dbReference type="InterPro" id="IPR003602">
    <property type="entry name" value="Topo_IA_DNA-bd_dom"/>
</dbReference>
<dbReference type="PRINTS" id="PR00417">
    <property type="entry name" value="PRTPISMRASEI"/>
</dbReference>
<evidence type="ECO:0000256" key="2">
    <source>
        <dbReference type="ARBA" id="ARBA00009446"/>
    </source>
</evidence>
<evidence type="ECO:0000256" key="5">
    <source>
        <dbReference type="ARBA" id="ARBA00023029"/>
    </source>
</evidence>
<dbReference type="InterPro" id="IPR000380">
    <property type="entry name" value="Topo_IA"/>
</dbReference>
<comment type="caution">
    <text evidence="13">The sequence shown here is derived from an EMBL/GenBank/DDBJ whole genome shotgun (WGS) entry which is preliminary data.</text>
</comment>
<keyword evidence="7 13" id="KW-0413">Isomerase</keyword>
<dbReference type="PANTHER" id="PTHR11390">
    <property type="entry name" value="PROKARYOTIC DNA TOPOISOMERASE"/>
    <property type="match status" value="1"/>
</dbReference>
<name>A0A848CRK3_9FIRM</name>
<dbReference type="GO" id="GO:0006265">
    <property type="term" value="P:DNA topological change"/>
    <property type="evidence" value="ECO:0007669"/>
    <property type="project" value="InterPro"/>
</dbReference>
<dbReference type="Pfam" id="PF01131">
    <property type="entry name" value="Topoisom_bac"/>
    <property type="match status" value="1"/>
</dbReference>
<evidence type="ECO:0000256" key="10">
    <source>
        <dbReference type="ARBA" id="ARBA00032235"/>
    </source>
</evidence>
<accession>A0A848CRK3</accession>
<dbReference type="InterPro" id="IPR013497">
    <property type="entry name" value="Topo_IA_cen"/>
</dbReference>
<dbReference type="RefSeq" id="WP_168933817.1">
    <property type="nucleotide sequence ID" value="NZ_JABAFX010000021.1"/>
</dbReference>
<evidence type="ECO:0000259" key="12">
    <source>
        <dbReference type="PROSITE" id="PS52039"/>
    </source>
</evidence>
<evidence type="ECO:0000256" key="1">
    <source>
        <dbReference type="ARBA" id="ARBA00000213"/>
    </source>
</evidence>
<dbReference type="GO" id="GO:0043597">
    <property type="term" value="C:cytoplasmic replication fork"/>
    <property type="evidence" value="ECO:0007669"/>
    <property type="project" value="TreeGrafter"/>
</dbReference>
<dbReference type="PANTHER" id="PTHR11390:SF21">
    <property type="entry name" value="DNA TOPOISOMERASE 3-ALPHA"/>
    <property type="match status" value="1"/>
</dbReference>
<dbReference type="InterPro" id="IPR003601">
    <property type="entry name" value="Topo_IA_2"/>
</dbReference>
<dbReference type="Proteomes" id="UP000580130">
    <property type="component" value="Unassembled WGS sequence"/>
</dbReference>
<evidence type="ECO:0000313" key="14">
    <source>
        <dbReference type="Proteomes" id="UP000580130"/>
    </source>
</evidence>
<dbReference type="GO" id="GO:0006310">
    <property type="term" value="P:DNA recombination"/>
    <property type="evidence" value="ECO:0007669"/>
    <property type="project" value="TreeGrafter"/>
</dbReference>
<comment type="catalytic activity">
    <reaction evidence="1">
        <text>ATP-independent breakage of single-stranded DNA, followed by passage and rejoining.</text>
        <dbReference type="EC" id="5.6.2.1"/>
    </reaction>
</comment>
<evidence type="ECO:0000256" key="8">
    <source>
        <dbReference type="ARBA" id="ARBA00030003"/>
    </source>
</evidence>
<dbReference type="Gene3D" id="1.10.460.10">
    <property type="entry name" value="Topoisomerase I, domain 2"/>
    <property type="match status" value="1"/>
</dbReference>
<dbReference type="Pfam" id="PF01751">
    <property type="entry name" value="Toprim"/>
    <property type="match status" value="1"/>
</dbReference>
<dbReference type="EMBL" id="JABAFX010000021">
    <property type="protein sequence ID" value="NME57601.1"/>
    <property type="molecule type" value="Genomic_DNA"/>
</dbReference>
<evidence type="ECO:0000313" key="13">
    <source>
        <dbReference type="EMBL" id="NME57601.1"/>
    </source>
</evidence>
<keyword evidence="5" id="KW-0799">Topoisomerase</keyword>
<dbReference type="GO" id="GO:0006281">
    <property type="term" value="P:DNA repair"/>
    <property type="evidence" value="ECO:0007669"/>
    <property type="project" value="TreeGrafter"/>
</dbReference>
<evidence type="ECO:0000256" key="3">
    <source>
        <dbReference type="ARBA" id="ARBA00012891"/>
    </source>
</evidence>
<dbReference type="InterPro" id="IPR005738">
    <property type="entry name" value="TopoIII"/>
</dbReference>
<dbReference type="InterPro" id="IPR006171">
    <property type="entry name" value="TOPRIM_dom"/>
</dbReference>
<dbReference type="SMART" id="SM00436">
    <property type="entry name" value="TOP1Bc"/>
    <property type="match status" value="1"/>
</dbReference>
<evidence type="ECO:0000256" key="4">
    <source>
        <dbReference type="ARBA" id="ARBA00022723"/>
    </source>
</evidence>
<comment type="similarity">
    <text evidence="2">Belongs to the type IA topoisomerase family.</text>
</comment>
<dbReference type="SMART" id="SM00437">
    <property type="entry name" value="TOP1Ac"/>
    <property type="match status" value="1"/>
</dbReference>
<dbReference type="CDD" id="cd03362">
    <property type="entry name" value="TOPRIM_TopoIA_TopoIII"/>
    <property type="match status" value="1"/>
</dbReference>
<keyword evidence="4" id="KW-0479">Metal-binding</keyword>
<dbReference type="InterPro" id="IPR034144">
    <property type="entry name" value="TOPRIM_TopoIII"/>
</dbReference>
<dbReference type="InterPro" id="IPR023405">
    <property type="entry name" value="Topo_IA_core_domain"/>
</dbReference>
<dbReference type="AlphaFoldDB" id="A0A848CRK3"/>
<protein>
    <recommendedName>
        <fullName evidence="3">DNA topoisomerase</fullName>
        <ecNumber evidence="3">5.6.2.1</ecNumber>
    </recommendedName>
    <alternativeName>
        <fullName evidence="11">Omega-protein</fullName>
    </alternativeName>
    <alternativeName>
        <fullName evidence="10">Relaxing enzyme</fullName>
    </alternativeName>
    <alternativeName>
        <fullName evidence="8">Swivelase</fullName>
    </alternativeName>
    <alternativeName>
        <fullName evidence="9">Untwisting enzyme</fullName>
    </alternativeName>
</protein>
<gene>
    <name evidence="13" type="ORF">HF855_09255</name>
</gene>
<dbReference type="PROSITE" id="PS52039">
    <property type="entry name" value="TOPO_IA_2"/>
    <property type="match status" value="1"/>
</dbReference>
<evidence type="ECO:0000256" key="9">
    <source>
        <dbReference type="ARBA" id="ARBA00031985"/>
    </source>
</evidence>
<proteinExistence type="inferred from homology"/>
<dbReference type="Gene3D" id="2.70.20.10">
    <property type="entry name" value="Topoisomerase I, domain 3"/>
    <property type="match status" value="1"/>
</dbReference>
<dbReference type="CDD" id="cd00186">
    <property type="entry name" value="TOP1Ac"/>
    <property type="match status" value="1"/>
</dbReference>
<evidence type="ECO:0000256" key="11">
    <source>
        <dbReference type="ARBA" id="ARBA00032877"/>
    </source>
</evidence>
<dbReference type="InterPro" id="IPR013826">
    <property type="entry name" value="Topo_IA_cen_sub3"/>
</dbReference>
<dbReference type="Gene3D" id="3.40.50.140">
    <property type="match status" value="1"/>
</dbReference>
<dbReference type="InterPro" id="IPR013825">
    <property type="entry name" value="Topo_IA_cen_sub2"/>
</dbReference>
<feature type="domain" description="Topo IA-type catalytic" evidence="12">
    <location>
        <begin position="153"/>
        <end position="582"/>
    </location>
</feature>
<dbReference type="InterPro" id="IPR013824">
    <property type="entry name" value="Topo_IA_cen_sub1"/>
</dbReference>
<dbReference type="GO" id="GO:0003677">
    <property type="term" value="F:DNA binding"/>
    <property type="evidence" value="ECO:0007669"/>
    <property type="project" value="UniProtKB-KW"/>
</dbReference>
<dbReference type="GO" id="GO:0003917">
    <property type="term" value="F:DNA topoisomerase type I (single strand cut, ATP-independent) activity"/>
    <property type="evidence" value="ECO:0007669"/>
    <property type="project" value="UniProtKB-EC"/>
</dbReference>
<organism evidence="13 14">
    <name type="scientific">Dorea formicigenerans</name>
    <dbReference type="NCBI Taxonomy" id="39486"/>
    <lineage>
        <taxon>Bacteria</taxon>
        <taxon>Bacillati</taxon>
        <taxon>Bacillota</taxon>
        <taxon>Clostridia</taxon>
        <taxon>Lachnospirales</taxon>
        <taxon>Lachnospiraceae</taxon>
        <taxon>Dorea</taxon>
    </lineage>
</organism>
<dbReference type="NCBIfam" id="TIGR01056">
    <property type="entry name" value="topB"/>
    <property type="match status" value="1"/>
</dbReference>
<dbReference type="SMART" id="SM00493">
    <property type="entry name" value="TOPRIM"/>
    <property type="match status" value="1"/>
</dbReference>
<keyword evidence="6" id="KW-0238">DNA-binding</keyword>
<dbReference type="NCBIfam" id="NF005829">
    <property type="entry name" value="PRK07726.1"/>
    <property type="match status" value="1"/>
</dbReference>
<dbReference type="GO" id="GO:0046872">
    <property type="term" value="F:metal ion binding"/>
    <property type="evidence" value="ECO:0007669"/>
    <property type="project" value="UniProtKB-KW"/>
</dbReference>
<reference evidence="13 14" key="1">
    <citation type="submission" date="2020-04" db="EMBL/GenBank/DDBJ databases">
        <authorList>
            <person name="Hitch T.C.A."/>
            <person name="Wylensek D."/>
            <person name="Clavel T."/>
        </authorList>
    </citation>
    <scope>NUCLEOTIDE SEQUENCE [LARGE SCALE GENOMIC DNA]</scope>
    <source>
        <strain evidence="13 14">BSM-383-APC-5F</strain>
    </source>
</reference>
<evidence type="ECO:0000256" key="6">
    <source>
        <dbReference type="ARBA" id="ARBA00023125"/>
    </source>
</evidence>
<sequence>MSYRLVVTEKPSVAQSIAKVLKVRNRKEGYLVGNGYFITWCVGHLVGLADAKEYDEKYEKWDLKDLPILPDPWKQAVNSGKLKQFHTVKALMSRLDVDVIICATDAGREGELIFRNVYHYSGCRIPFVRLWISSMEDSAISEGFRNLQPSQNYDALYQSALARSHADWLVGINATRLYTCRYHTLLRIGRVQTPVLAMLTERAEQIEHFQKTPYWNVHLTAEGLTVHREKIQSENEAEELSAKCRNQDLKIVSVEKKQKSTVQPRLYDLTSLQRDANRYFGYTAQQTLDAVQSLYEKKLCTYPRTDSQYLTEDMRDTVQNLIRICAQLGLFPSSTDFVPDIDRCINSKKVSDHHALLPTREIYTTDLSTLPEPETNILLQIAMRLLCSTAPVHMYEETVITAKCAEETFSCKGKTVLSSGWKMIEADFRKKAGKSMKMEEEAEPFSSLPKVSENQVLHNVSPEISRHFTSPPKPYTEDTLLSAMENAGKEDFDKDTEKKGLGTPATRAGIIESLVSSGYVKRKGKSLIPTTEGKNLISIVPVPFKSPSMTADWENALLQIEKRTLSADTFIAGITQMVRDLVTSTPSPTAEQLQLFSSSVKTKDSVGVCPWCGSDVYDGKSSYYCSSRECSFCLWKKNKFLECLKQPMTKKLAQELLKKGRIHSKKLYSQRTGKMFEADLVLTRTVDKEGNPTSSIQLDFGRSVRK</sequence>
<dbReference type="EC" id="5.6.2.1" evidence="3"/>
<dbReference type="SUPFAM" id="SSF56712">
    <property type="entry name" value="Prokaryotic type I DNA topoisomerase"/>
    <property type="match status" value="1"/>
</dbReference>